<keyword evidence="1" id="KW-0808">Transferase</keyword>
<feature type="compositionally biased region" description="Polar residues" evidence="2">
    <location>
        <begin position="24"/>
        <end position="34"/>
    </location>
</feature>
<protein>
    <recommendedName>
        <fullName evidence="1">RNA-dependent RNA polymerase</fullName>
        <ecNumber evidence="1">2.7.7.48</ecNumber>
    </recommendedName>
</protein>
<dbReference type="PANTHER" id="PTHR23079">
    <property type="entry name" value="RNA-DEPENDENT RNA POLYMERASE"/>
    <property type="match status" value="1"/>
</dbReference>
<keyword evidence="1" id="KW-0548">Nucleotidyltransferase</keyword>
<reference evidence="4" key="1">
    <citation type="journal article" date="2020" name="Stud. Mycol.">
        <title>101 Dothideomycetes genomes: a test case for predicting lifestyles and emergence of pathogens.</title>
        <authorList>
            <person name="Haridas S."/>
            <person name="Albert R."/>
            <person name="Binder M."/>
            <person name="Bloem J."/>
            <person name="Labutti K."/>
            <person name="Salamov A."/>
            <person name="Andreopoulos B."/>
            <person name="Baker S."/>
            <person name="Barry K."/>
            <person name="Bills G."/>
            <person name="Bluhm B."/>
            <person name="Cannon C."/>
            <person name="Castanera R."/>
            <person name="Culley D."/>
            <person name="Daum C."/>
            <person name="Ezra D."/>
            <person name="Gonzalez J."/>
            <person name="Henrissat B."/>
            <person name="Kuo A."/>
            <person name="Liang C."/>
            <person name="Lipzen A."/>
            <person name="Lutzoni F."/>
            <person name="Magnuson J."/>
            <person name="Mondo S."/>
            <person name="Nolan M."/>
            <person name="Ohm R."/>
            <person name="Pangilinan J."/>
            <person name="Park H.-J."/>
            <person name="Ramirez L."/>
            <person name="Alfaro M."/>
            <person name="Sun H."/>
            <person name="Tritt A."/>
            <person name="Yoshinaga Y."/>
            <person name="Zwiers L.-H."/>
            <person name="Turgeon B."/>
            <person name="Goodwin S."/>
            <person name="Spatafora J."/>
            <person name="Crous P."/>
            <person name="Grigoriev I."/>
        </authorList>
    </citation>
    <scope>NUCLEOTIDE SEQUENCE</scope>
    <source>
        <strain evidence="4">CBS 627.86</strain>
    </source>
</reference>
<organism evidence="4 5">
    <name type="scientific">Lophiotrema nucula</name>
    <dbReference type="NCBI Taxonomy" id="690887"/>
    <lineage>
        <taxon>Eukaryota</taxon>
        <taxon>Fungi</taxon>
        <taxon>Dikarya</taxon>
        <taxon>Ascomycota</taxon>
        <taxon>Pezizomycotina</taxon>
        <taxon>Dothideomycetes</taxon>
        <taxon>Pleosporomycetidae</taxon>
        <taxon>Pleosporales</taxon>
        <taxon>Lophiotremataceae</taxon>
        <taxon>Lophiotrema</taxon>
    </lineage>
</organism>
<dbReference type="Pfam" id="PF05183">
    <property type="entry name" value="RdRP"/>
    <property type="match status" value="1"/>
</dbReference>
<dbReference type="InterPro" id="IPR057596">
    <property type="entry name" value="RDRP_core"/>
</dbReference>
<feature type="non-terminal residue" evidence="4">
    <location>
        <position position="1160"/>
    </location>
</feature>
<dbReference type="GO" id="GO:0003723">
    <property type="term" value="F:RNA binding"/>
    <property type="evidence" value="ECO:0007669"/>
    <property type="project" value="UniProtKB-KW"/>
</dbReference>
<proteinExistence type="inferred from homology"/>
<feature type="region of interest" description="Disordered" evidence="2">
    <location>
        <begin position="183"/>
        <end position="205"/>
    </location>
</feature>
<evidence type="ECO:0000313" key="5">
    <source>
        <dbReference type="Proteomes" id="UP000799770"/>
    </source>
</evidence>
<comment type="catalytic activity">
    <reaction evidence="1">
        <text>RNA(n) + a ribonucleoside 5'-triphosphate = RNA(n+1) + diphosphate</text>
        <dbReference type="Rhea" id="RHEA:21248"/>
        <dbReference type="Rhea" id="RHEA-COMP:14527"/>
        <dbReference type="Rhea" id="RHEA-COMP:17342"/>
        <dbReference type="ChEBI" id="CHEBI:33019"/>
        <dbReference type="ChEBI" id="CHEBI:61557"/>
        <dbReference type="ChEBI" id="CHEBI:140395"/>
        <dbReference type="EC" id="2.7.7.48"/>
    </reaction>
</comment>
<dbReference type="PANTHER" id="PTHR23079:SF55">
    <property type="entry name" value="RNA-DIRECTED RNA POLYMERASE"/>
    <property type="match status" value="1"/>
</dbReference>
<accession>A0A6A5ZLF9</accession>
<dbReference type="Proteomes" id="UP000799770">
    <property type="component" value="Unassembled WGS sequence"/>
</dbReference>
<evidence type="ECO:0000256" key="2">
    <source>
        <dbReference type="SAM" id="MobiDB-lite"/>
    </source>
</evidence>
<feature type="region of interest" description="Disordered" evidence="2">
    <location>
        <begin position="1"/>
        <end position="128"/>
    </location>
</feature>
<dbReference type="GO" id="GO:0031380">
    <property type="term" value="C:nuclear RNA-directed RNA polymerase complex"/>
    <property type="evidence" value="ECO:0007669"/>
    <property type="project" value="TreeGrafter"/>
</dbReference>
<comment type="similarity">
    <text evidence="1">Belongs to the RdRP family.</text>
</comment>
<dbReference type="AlphaFoldDB" id="A0A6A5ZLF9"/>
<feature type="non-terminal residue" evidence="4">
    <location>
        <position position="1"/>
    </location>
</feature>
<evidence type="ECO:0000259" key="3">
    <source>
        <dbReference type="Pfam" id="PF05183"/>
    </source>
</evidence>
<feature type="compositionally biased region" description="Basic and acidic residues" evidence="2">
    <location>
        <begin position="56"/>
        <end position="71"/>
    </location>
</feature>
<keyword evidence="1" id="KW-0696">RNA-directed RNA polymerase</keyword>
<dbReference type="GO" id="GO:0003968">
    <property type="term" value="F:RNA-directed RNA polymerase activity"/>
    <property type="evidence" value="ECO:0007669"/>
    <property type="project" value="UniProtKB-KW"/>
</dbReference>
<sequence>PPSPTPSAGRYSDILNVAKRRSSDSSNDEQSPKLQRTRQGRLSSAQRLSNGSEVQRTPEKRPFKKPSRDMARSYQASSTKTSFATSVDNDLVWSQQGATQPGTANTSFESAISPPPRKPVRSSSTTIGSLDDQTLLDVSDALERSLLKRASDTSRESNSTFYGSIDEQGMVDATTISEAAMSPERLKQPPSNAGSPKESPSKLSHRIRDIPKQGLFVDDIFDGIRNFPYFALFICHRFATERKFVLADLVRHIGDGWSNYDTFRTLIKSYTKSRKANLNEPRGLWLSQDKDFDGYTFKGRIVFNSGRSGRVFGLELLPVQSDRSCRLQRKFGADRFLYLTLPSFESGLETSGYNQVELKQIEDQFKEWFVTPHKFLGRTWGAFHYESIKKKKGARKADANADKRVILFAIEGIGIDKPCSVGELLNWHLPLDRNRSQTFCKAFARIDLALSRTIPTFTFKPSQIRRRPDIRADGTPESTSFNDDSLSWDEEYNDRPVMDDGCARMSVGAWFEVCKMYRDQTGTNDPPPCAFQGRIGGAKGMWVLCAESYSKDKSDCDIWIEITGSQEKFEPHPEDEDDLFPFDPHRLTFEVCRYSSHAVPSELHVSFVQILIDRGVPQEDVADLMRERLNGEREQLLGVIPNPVRAHDWVHKQGSGSREDTLWQAALPLSLSDRLNFQLESGFNPVRAPYLARCLYRFIQKKQLSMERKLRVPLGKSTNLYGIADSLGVLRPGEIHVQFSVPFVDGMTNETYRSLDSLEVLVARQPALRRSDMQKVRAVVHPSLSHLVDVVVFPTKGVYPLAGKLQGGDYDGDIFWLCWEPALVSPFLNAPAPLQALNHRSYRMGQEQRCLQEVMDTTNLSTTDRFLREVIEFQTKPSLLGLVTNFHEKQTYAEGCIHSTILQSLCDIHDLLVDAPKQGYVYSHGDFWKYVKGTLLLREEPKLPAYKGAMDAAEQAKEMGEGDRMRTKDWPIKADSPLDFLYFQVIRRHNDETLRRISEILSKQLDDDPDLRYPCRRLQERGGANIKNALKEVLIDFDGVFRTWNKGMVASQYNSTVAQCYERFRAVMPTTPQDPEIILWLEPFLHGDFSLWELIRASALYTAYPEKHAFVWHMAGRELAYIKAGSQPGSRYLSKAIHANIKPKPVRAPRQFEDDSSDDE</sequence>
<feature type="domain" description="RDRP core" evidence="3">
    <location>
        <begin position="316"/>
        <end position="985"/>
    </location>
</feature>
<dbReference type="EMBL" id="ML977314">
    <property type="protein sequence ID" value="KAF2120209.1"/>
    <property type="molecule type" value="Genomic_DNA"/>
</dbReference>
<evidence type="ECO:0000256" key="1">
    <source>
        <dbReference type="RuleBase" id="RU363098"/>
    </source>
</evidence>
<gene>
    <name evidence="4" type="ORF">BDV96DRAFT_465520</name>
</gene>
<keyword evidence="1" id="KW-0694">RNA-binding</keyword>
<dbReference type="GO" id="GO:0030422">
    <property type="term" value="P:siRNA processing"/>
    <property type="evidence" value="ECO:0007669"/>
    <property type="project" value="TreeGrafter"/>
</dbReference>
<dbReference type="InterPro" id="IPR007855">
    <property type="entry name" value="RDRP"/>
</dbReference>
<feature type="compositionally biased region" description="Polar residues" evidence="2">
    <location>
        <begin position="74"/>
        <end position="110"/>
    </location>
</feature>
<name>A0A6A5ZLF9_9PLEO</name>
<evidence type="ECO:0000313" key="4">
    <source>
        <dbReference type="EMBL" id="KAF2120209.1"/>
    </source>
</evidence>
<dbReference type="OrthoDB" id="10055769at2759"/>
<feature type="compositionally biased region" description="Polar residues" evidence="2">
    <location>
        <begin position="40"/>
        <end position="55"/>
    </location>
</feature>
<keyword evidence="5" id="KW-1185">Reference proteome</keyword>
<dbReference type="EC" id="2.7.7.48" evidence="1"/>